<keyword evidence="2" id="KW-1185">Reference proteome</keyword>
<reference evidence="1 2" key="1">
    <citation type="submission" date="2016-03" db="EMBL/GenBank/DDBJ databases">
        <title>Genome sequencing of Psychrobacter alimentarius PAMC 27889.</title>
        <authorList>
            <person name="Lee J."/>
            <person name="Kim O.-S."/>
        </authorList>
    </citation>
    <scope>NUCLEOTIDE SEQUENCE [LARGE SCALE GENOMIC DNA]</scope>
    <source>
        <strain evidence="1 2">PAMC 27889</strain>
    </source>
</reference>
<evidence type="ECO:0000313" key="2">
    <source>
        <dbReference type="Proteomes" id="UP000076104"/>
    </source>
</evidence>
<evidence type="ECO:0008006" key="3">
    <source>
        <dbReference type="Google" id="ProtNLM"/>
    </source>
</evidence>
<gene>
    <name evidence="1" type="ORF">A3K91_1271</name>
</gene>
<dbReference type="EMBL" id="CP014945">
    <property type="protein sequence ID" value="AMT96877.1"/>
    <property type="molecule type" value="Genomic_DNA"/>
</dbReference>
<dbReference type="Proteomes" id="UP000076104">
    <property type="component" value="Chromosome"/>
</dbReference>
<proteinExistence type="predicted"/>
<organism evidence="1 2">
    <name type="scientific">Psychrobacter alimentarius</name>
    <dbReference type="NCBI Taxonomy" id="261164"/>
    <lineage>
        <taxon>Bacteria</taxon>
        <taxon>Pseudomonadati</taxon>
        <taxon>Pseudomonadota</taxon>
        <taxon>Gammaproteobacteria</taxon>
        <taxon>Moraxellales</taxon>
        <taxon>Moraxellaceae</taxon>
        <taxon>Psychrobacter</taxon>
    </lineage>
</organism>
<dbReference type="GeneID" id="33059284"/>
<sequence>MSSFNTVEKLLSEKKHAACLMQKKIEKKESTENILLEYGVKKDSGFFKLYTKYFLRFLNSRSGAGEIVDPLPPQGFSAKMVHDYWDVPNNYILFSTGEGEGGYLYNIENDSVWDFQIGQLQQLADGTLPHWDSFYDFMIWYLSDEEDA</sequence>
<evidence type="ECO:0000313" key="1">
    <source>
        <dbReference type="EMBL" id="AMT96877.1"/>
    </source>
</evidence>
<protein>
    <recommendedName>
        <fullName evidence="3">Knr4/Smi1-like domain-containing protein</fullName>
    </recommendedName>
</protein>
<dbReference type="SUPFAM" id="SSF160631">
    <property type="entry name" value="SMI1/KNR4-like"/>
    <property type="match status" value="1"/>
</dbReference>
<accession>A0ABN4N374</accession>
<dbReference type="InterPro" id="IPR037883">
    <property type="entry name" value="Knr4/Smi1-like_sf"/>
</dbReference>
<name>A0ABN4N374_9GAMM</name>
<dbReference type="RefSeq" id="WP_062844516.1">
    <property type="nucleotide sequence ID" value="NZ_CP014945.1"/>
</dbReference>